<evidence type="ECO:0000259" key="3">
    <source>
        <dbReference type="PROSITE" id="PS50977"/>
    </source>
</evidence>
<feature type="DNA-binding region" description="H-T-H motif" evidence="2">
    <location>
        <begin position="37"/>
        <end position="56"/>
    </location>
</feature>
<reference evidence="4 5" key="1">
    <citation type="submission" date="2020-10" db="EMBL/GenBank/DDBJ databases">
        <title>Sequencing the genomes of 1000 actinobacteria strains.</title>
        <authorList>
            <person name="Klenk H.-P."/>
        </authorList>
    </citation>
    <scope>NUCLEOTIDE SEQUENCE [LARGE SCALE GENOMIC DNA]</scope>
    <source>
        <strain evidence="4 5">DSM 15474</strain>
    </source>
</reference>
<keyword evidence="5" id="KW-1185">Reference proteome</keyword>
<evidence type="ECO:0000313" key="5">
    <source>
        <dbReference type="Proteomes" id="UP000636579"/>
    </source>
</evidence>
<sequence length="201" mass="22011">MSVTSNTRVVDPRPARTRAAIYAAVRRLVTVDGAEITVNAIATEAGVSRTSFYAQFADLDALAVSMLVDAFRDIGHEDITARQNNRATRRDLAQASSRRLVQHIAGRRPFYRASLDWKLTSRVHETVIEAYADQVLAVIAVDPPILPADLDPGDAARFVAGGVLAVLTTWLRDEGHDWGSDHHVLADRLVSAMPPWLTESS</sequence>
<evidence type="ECO:0000256" key="1">
    <source>
        <dbReference type="ARBA" id="ARBA00023125"/>
    </source>
</evidence>
<dbReference type="InterPro" id="IPR001647">
    <property type="entry name" value="HTH_TetR"/>
</dbReference>
<protein>
    <submittedName>
        <fullName evidence="4">AcrR family transcriptional regulator</fullName>
    </submittedName>
</protein>
<dbReference type="Gene3D" id="1.10.357.10">
    <property type="entry name" value="Tetracycline Repressor, domain 2"/>
    <property type="match status" value="1"/>
</dbReference>
<keyword evidence="1 2" id="KW-0238">DNA-binding</keyword>
<dbReference type="RefSeq" id="WP_192591190.1">
    <property type="nucleotide sequence ID" value="NZ_JADBEE010000001.1"/>
</dbReference>
<comment type="caution">
    <text evidence="4">The sequence shown here is derived from an EMBL/GenBank/DDBJ whole genome shotgun (WGS) entry which is preliminary data.</text>
</comment>
<name>A0ABR9J616_9MICC</name>
<dbReference type="InterPro" id="IPR009057">
    <property type="entry name" value="Homeodomain-like_sf"/>
</dbReference>
<dbReference type="SUPFAM" id="SSF46689">
    <property type="entry name" value="Homeodomain-like"/>
    <property type="match status" value="1"/>
</dbReference>
<dbReference type="PROSITE" id="PS50977">
    <property type="entry name" value="HTH_TETR_2"/>
    <property type="match status" value="1"/>
</dbReference>
<dbReference type="Proteomes" id="UP000636579">
    <property type="component" value="Unassembled WGS sequence"/>
</dbReference>
<dbReference type="EMBL" id="JADBEE010000001">
    <property type="protein sequence ID" value="MBE1514441.1"/>
    <property type="molecule type" value="Genomic_DNA"/>
</dbReference>
<evidence type="ECO:0000256" key="2">
    <source>
        <dbReference type="PROSITE-ProRule" id="PRU00335"/>
    </source>
</evidence>
<proteinExistence type="predicted"/>
<organism evidence="4 5">
    <name type="scientific">Nesterenkonia halotolerans</name>
    <dbReference type="NCBI Taxonomy" id="225325"/>
    <lineage>
        <taxon>Bacteria</taxon>
        <taxon>Bacillati</taxon>
        <taxon>Actinomycetota</taxon>
        <taxon>Actinomycetes</taxon>
        <taxon>Micrococcales</taxon>
        <taxon>Micrococcaceae</taxon>
        <taxon>Nesterenkonia</taxon>
    </lineage>
</organism>
<evidence type="ECO:0000313" key="4">
    <source>
        <dbReference type="EMBL" id="MBE1514441.1"/>
    </source>
</evidence>
<gene>
    <name evidence="4" type="ORF">H4W26_001196</name>
</gene>
<accession>A0ABR9J616</accession>
<feature type="domain" description="HTH tetR-type" evidence="3">
    <location>
        <begin position="15"/>
        <end position="74"/>
    </location>
</feature>